<evidence type="ECO:0000256" key="7">
    <source>
        <dbReference type="SAM" id="MobiDB-lite"/>
    </source>
</evidence>
<dbReference type="HOGENOM" id="CLU_009768_1_0_1"/>
<sequence length="800" mass="88598">MDPDAADQANTGENPAWNTTIASSREATTAPSKKRKQNADGDTASSPPPRRVSKACDVCRLAKVRCGGEKPQCRRCVEAELFCSYDSPLRRRGPEKGINYKINQRMSNLEKLLAGTLDEVRRNFATSNNKQSDTGNPMNMIQWDERGGTGPRSLTESMYVNHQTEGLGESSPPSLHKRPEPAGSERSPEGCSSSPVGAGHNDRSILTTAQSDESVASTAIPLPALGTYYGSPHTDKSVASRGMSAHQSNGIYPTITTTEARPMPDMDIVLHLIDKFFIYLHGQQYTFLHRESLVDDYLGGAAAPELIFALCAVAARFSDHSSFRASLPYKAGEDFAAEALDIIVRNLNRPTMATVQALLLLSLHAAGCMKGAQAWILGGMAFRICDLLRLDKDDSSTEPSNWHEAEMRRRTFWYAFTVDQFSSAGSGLPWSVSSDRPLPRLPVSEKLFLQGRPAITPRFTDGETEHDENLGCVAYLARLAELWGLVALYVSDPDREIEPDQPSSRYRWLKNQLRNWHSRLPDRLQYSAKTLCSAISHGEGGVLAFMHMLYHASCSFVEQAVLAHFSHLPVTFLREVAICMDKHAHVCVDIYTKTTTTYSTYLYTPLTAYLLLLSGIILGRQSFATHSEAAASACKRYADAENGIKRLMSYWAPAERYLTTLNAYYDSLKSLTGKRQNRQNHHLDPNNKMTHADSSTHAETPSLGELVADPPSDIVTRTLSSTEAAISQPGAAHNRSYPPLESTTSALPFDDPTLDRMLRMDMWTFPNDAMFPSTGHYPWLTGDTDILWNSNRAFSSFFDP</sequence>
<dbReference type="Gene3D" id="4.10.240.10">
    <property type="entry name" value="Zn(2)-C6 fungal-type DNA-binding domain"/>
    <property type="match status" value="1"/>
</dbReference>
<keyword evidence="4" id="KW-0238">DNA-binding</keyword>
<feature type="region of interest" description="Disordered" evidence="7">
    <location>
        <begin position="127"/>
        <end position="202"/>
    </location>
</feature>
<feature type="compositionally biased region" description="Polar residues" evidence="7">
    <location>
        <begin position="8"/>
        <end position="31"/>
    </location>
</feature>
<comment type="subcellular location">
    <subcellularLocation>
        <location evidence="1">Nucleus</location>
    </subcellularLocation>
</comment>
<dbReference type="GeneID" id="25288339"/>
<feature type="compositionally biased region" description="Polar residues" evidence="7">
    <location>
        <begin position="152"/>
        <end position="164"/>
    </location>
</feature>
<dbReference type="Pfam" id="PF04082">
    <property type="entry name" value="Fungal_trans"/>
    <property type="match status" value="1"/>
</dbReference>
<dbReference type="PANTHER" id="PTHR47338:SF25">
    <property type="entry name" value="TRANSCRIPTION FACTOR"/>
    <property type="match status" value="1"/>
</dbReference>
<dbReference type="SMART" id="SM00066">
    <property type="entry name" value="GAL4"/>
    <property type="match status" value="1"/>
</dbReference>
<dbReference type="GO" id="GO:0006351">
    <property type="term" value="P:DNA-templated transcription"/>
    <property type="evidence" value="ECO:0007669"/>
    <property type="project" value="InterPro"/>
</dbReference>
<dbReference type="GO" id="GO:0008270">
    <property type="term" value="F:zinc ion binding"/>
    <property type="evidence" value="ECO:0007669"/>
    <property type="project" value="InterPro"/>
</dbReference>
<dbReference type="PROSITE" id="PS00463">
    <property type="entry name" value="ZN2_CY6_FUNGAL_1"/>
    <property type="match status" value="1"/>
</dbReference>
<gene>
    <name evidence="9" type="ORF">Z518_00268</name>
</gene>
<evidence type="ECO:0000313" key="9">
    <source>
        <dbReference type="EMBL" id="KIX09189.1"/>
    </source>
</evidence>
<dbReference type="OrthoDB" id="1924787at2759"/>
<feature type="region of interest" description="Disordered" evidence="7">
    <location>
        <begin position="674"/>
        <end position="710"/>
    </location>
</feature>
<dbReference type="GO" id="GO:0000981">
    <property type="term" value="F:DNA-binding transcription factor activity, RNA polymerase II-specific"/>
    <property type="evidence" value="ECO:0007669"/>
    <property type="project" value="InterPro"/>
</dbReference>
<feature type="compositionally biased region" description="Polar residues" evidence="7">
    <location>
        <begin position="127"/>
        <end position="139"/>
    </location>
</feature>
<dbReference type="SMART" id="SM00906">
    <property type="entry name" value="Fungal_trans"/>
    <property type="match status" value="1"/>
</dbReference>
<keyword evidence="6" id="KW-0539">Nucleus</keyword>
<feature type="region of interest" description="Disordered" evidence="7">
    <location>
        <begin position="1"/>
        <end position="52"/>
    </location>
</feature>
<dbReference type="CDD" id="cd12148">
    <property type="entry name" value="fungal_TF_MHR"/>
    <property type="match status" value="1"/>
</dbReference>
<dbReference type="STRING" id="1442369.A0A0D2IT33"/>
<dbReference type="InterPro" id="IPR050815">
    <property type="entry name" value="TF_fung"/>
</dbReference>
<dbReference type="Proteomes" id="UP000053617">
    <property type="component" value="Unassembled WGS sequence"/>
</dbReference>
<dbReference type="CDD" id="cd00067">
    <property type="entry name" value="GAL4"/>
    <property type="match status" value="1"/>
</dbReference>
<evidence type="ECO:0000256" key="1">
    <source>
        <dbReference type="ARBA" id="ARBA00004123"/>
    </source>
</evidence>
<dbReference type="PANTHER" id="PTHR47338">
    <property type="entry name" value="ZN(II)2CYS6 TRANSCRIPTION FACTOR (EUROFUNG)-RELATED"/>
    <property type="match status" value="1"/>
</dbReference>
<dbReference type="EMBL" id="KN847475">
    <property type="protein sequence ID" value="KIX09189.1"/>
    <property type="molecule type" value="Genomic_DNA"/>
</dbReference>
<evidence type="ECO:0000256" key="4">
    <source>
        <dbReference type="ARBA" id="ARBA00023125"/>
    </source>
</evidence>
<reference evidence="9 10" key="1">
    <citation type="submission" date="2015-01" db="EMBL/GenBank/DDBJ databases">
        <title>The Genome Sequence of Rhinocladiella mackenzie CBS 650.93.</title>
        <authorList>
            <consortium name="The Broad Institute Genomics Platform"/>
            <person name="Cuomo C."/>
            <person name="de Hoog S."/>
            <person name="Gorbushina A."/>
            <person name="Stielow B."/>
            <person name="Teixiera M."/>
            <person name="Abouelleil A."/>
            <person name="Chapman S.B."/>
            <person name="Priest M."/>
            <person name="Young S.K."/>
            <person name="Wortman J."/>
            <person name="Nusbaum C."/>
            <person name="Birren B."/>
        </authorList>
    </citation>
    <scope>NUCLEOTIDE SEQUENCE [LARGE SCALE GENOMIC DNA]</scope>
    <source>
        <strain evidence="9 10">CBS 650.93</strain>
    </source>
</reference>
<organism evidence="9 10">
    <name type="scientific">Rhinocladiella mackenziei CBS 650.93</name>
    <dbReference type="NCBI Taxonomy" id="1442369"/>
    <lineage>
        <taxon>Eukaryota</taxon>
        <taxon>Fungi</taxon>
        <taxon>Dikarya</taxon>
        <taxon>Ascomycota</taxon>
        <taxon>Pezizomycotina</taxon>
        <taxon>Eurotiomycetes</taxon>
        <taxon>Chaetothyriomycetidae</taxon>
        <taxon>Chaetothyriales</taxon>
        <taxon>Herpotrichiellaceae</taxon>
        <taxon>Rhinocladiella</taxon>
    </lineage>
</organism>
<feature type="compositionally biased region" description="Basic and acidic residues" evidence="7">
    <location>
        <begin position="681"/>
        <end position="696"/>
    </location>
</feature>
<keyword evidence="3" id="KW-0805">Transcription regulation</keyword>
<keyword evidence="10" id="KW-1185">Reference proteome</keyword>
<evidence type="ECO:0000256" key="6">
    <source>
        <dbReference type="ARBA" id="ARBA00023242"/>
    </source>
</evidence>
<dbReference type="AlphaFoldDB" id="A0A0D2IT33"/>
<dbReference type="GO" id="GO:0005634">
    <property type="term" value="C:nucleus"/>
    <property type="evidence" value="ECO:0007669"/>
    <property type="project" value="UniProtKB-SubCell"/>
</dbReference>
<protein>
    <recommendedName>
        <fullName evidence="8">Zn(2)-C6 fungal-type domain-containing protein</fullName>
    </recommendedName>
</protein>
<evidence type="ECO:0000256" key="5">
    <source>
        <dbReference type="ARBA" id="ARBA00023163"/>
    </source>
</evidence>
<evidence type="ECO:0000256" key="2">
    <source>
        <dbReference type="ARBA" id="ARBA00022723"/>
    </source>
</evidence>
<proteinExistence type="predicted"/>
<dbReference type="Pfam" id="PF00172">
    <property type="entry name" value="Zn_clus"/>
    <property type="match status" value="1"/>
</dbReference>
<evidence type="ECO:0000256" key="3">
    <source>
        <dbReference type="ARBA" id="ARBA00023015"/>
    </source>
</evidence>
<evidence type="ECO:0000313" key="10">
    <source>
        <dbReference type="Proteomes" id="UP000053617"/>
    </source>
</evidence>
<dbReference type="RefSeq" id="XP_013276325.1">
    <property type="nucleotide sequence ID" value="XM_013420871.1"/>
</dbReference>
<dbReference type="InterPro" id="IPR007219">
    <property type="entry name" value="XnlR_reg_dom"/>
</dbReference>
<dbReference type="SUPFAM" id="SSF57701">
    <property type="entry name" value="Zn2/Cys6 DNA-binding domain"/>
    <property type="match status" value="1"/>
</dbReference>
<feature type="region of interest" description="Disordered" evidence="7">
    <location>
        <begin position="724"/>
        <end position="748"/>
    </location>
</feature>
<keyword evidence="2" id="KW-0479">Metal-binding</keyword>
<evidence type="ECO:0000259" key="8">
    <source>
        <dbReference type="PROSITE" id="PS50048"/>
    </source>
</evidence>
<dbReference type="VEuPathDB" id="FungiDB:Z518_00268"/>
<keyword evidence="5" id="KW-0804">Transcription</keyword>
<dbReference type="InterPro" id="IPR036864">
    <property type="entry name" value="Zn2-C6_fun-type_DNA-bd_sf"/>
</dbReference>
<dbReference type="PROSITE" id="PS50048">
    <property type="entry name" value="ZN2_CY6_FUNGAL_2"/>
    <property type="match status" value="1"/>
</dbReference>
<dbReference type="InterPro" id="IPR001138">
    <property type="entry name" value="Zn2Cys6_DnaBD"/>
</dbReference>
<accession>A0A0D2IT33</accession>
<feature type="domain" description="Zn(2)-C6 fungal-type" evidence="8">
    <location>
        <begin position="55"/>
        <end position="85"/>
    </location>
</feature>
<dbReference type="GO" id="GO:0003677">
    <property type="term" value="F:DNA binding"/>
    <property type="evidence" value="ECO:0007669"/>
    <property type="project" value="UniProtKB-KW"/>
</dbReference>
<name>A0A0D2IT33_9EURO</name>